<accession>A0ACB8UZ84</accession>
<organism evidence="1">
    <name type="scientific">Ophidiomyces ophidiicola</name>
    <dbReference type="NCBI Taxonomy" id="1387563"/>
    <lineage>
        <taxon>Eukaryota</taxon>
        <taxon>Fungi</taxon>
        <taxon>Dikarya</taxon>
        <taxon>Ascomycota</taxon>
        <taxon>Pezizomycotina</taxon>
        <taxon>Eurotiomycetes</taxon>
        <taxon>Eurotiomycetidae</taxon>
        <taxon>Onygenales</taxon>
        <taxon>Onygenaceae</taxon>
        <taxon>Ophidiomyces</taxon>
    </lineage>
</organism>
<reference evidence="1" key="1">
    <citation type="journal article" date="2022" name="bioRxiv">
        <title>Population genetic analysis of Ophidiomyces ophidiicola, the causative agent of snake fungal disease, indicates recent introductions to the USA.</title>
        <authorList>
            <person name="Ladner J.T."/>
            <person name="Palmer J.M."/>
            <person name="Ettinger C.L."/>
            <person name="Stajich J.E."/>
            <person name="Farrell T.M."/>
            <person name="Glorioso B.M."/>
            <person name="Lawson B."/>
            <person name="Price S.J."/>
            <person name="Stengle A.G."/>
            <person name="Grear D.A."/>
            <person name="Lorch J.M."/>
        </authorList>
    </citation>
    <scope>NUCLEOTIDE SEQUENCE</scope>
    <source>
        <strain evidence="1">NWHC 24266-5</strain>
    </source>
</reference>
<comment type="caution">
    <text evidence="1">The sequence shown here is derived from an EMBL/GenBank/DDBJ whole genome shotgun (WGS) entry which is preliminary data.</text>
</comment>
<sequence length="618" mass="67892">MPWNETLDSLSTAVSSDDLCFQPTDVSQRPYFRIPPLRNPIPSGSRKIPSPLEPDTSSVRESSATKPLNLPSGNPPKVLPTLEDFLKAARKDTDLPHSFGVPPSTERLPKNSLPAFISLRAVENLSHPSFPDDTPRKRRRLDVAGESSLTDVVQLPIPKVQKEVLKQRPFSPLPVLNELKEPPPNAALFPPILESDGRHEEKDTSLSAELLISEQAGERRTQRIEDIIDLNEEAGVSSENQEPDPQKLHRASADRAGQVAGPTDTSSRQGKSIKPKKKLRKWTEQETHDLLSGVVRCGVGHWTAILSQPDLKFNNRTAMNLKDRFRVCCPWAYEPGHGSTSDDTRARLADNISDAQSGLVAKILLPDPRSTKNAPEFNRGPTGPSGLSQSVAQSNATCGTKVSNSYKKSQKQSQKRSSGISGSKELSNKSKSTLISLGLHDPDMAVKSSRRHRRPFTAAEDDSLLKGYAVHGFQWTLIRQDKHLNLLHRKATDLRDRFRTKFPNVYREGGFTTTKSKDAILNGRSTFSPGDGIRCRSGAVSDSKFNGDTQNKDLAAVPIDPAMSPPAPPSSLPEPPNVPVTPLFSLLLDDGPNGAEESNNPLRWSENTLPPLVWDELS</sequence>
<gene>
    <name evidence="1" type="ORF">LOY88_002516</name>
</gene>
<proteinExistence type="predicted"/>
<evidence type="ECO:0000313" key="1">
    <source>
        <dbReference type="EMBL" id="KAI2388533.1"/>
    </source>
</evidence>
<name>A0ACB8UZ84_9EURO</name>
<protein>
    <submittedName>
        <fullName evidence="1">Uncharacterized protein</fullName>
    </submittedName>
</protein>
<dbReference type="EMBL" id="JALBCA010000030">
    <property type="protein sequence ID" value="KAI2388533.1"/>
    <property type="molecule type" value="Genomic_DNA"/>
</dbReference>